<evidence type="ECO:0000313" key="2">
    <source>
        <dbReference type="Proteomes" id="UP001164250"/>
    </source>
</evidence>
<reference evidence="2" key="1">
    <citation type="journal article" date="2023" name="G3 (Bethesda)">
        <title>Genome assembly and association tests identify interacting loci associated with vigor, precocity, and sex in interspecific pistachio rootstocks.</title>
        <authorList>
            <person name="Palmer W."/>
            <person name="Jacygrad E."/>
            <person name="Sagayaradj S."/>
            <person name="Cavanaugh K."/>
            <person name="Han R."/>
            <person name="Bertier L."/>
            <person name="Beede B."/>
            <person name="Kafkas S."/>
            <person name="Golino D."/>
            <person name="Preece J."/>
            <person name="Michelmore R."/>
        </authorList>
    </citation>
    <scope>NUCLEOTIDE SEQUENCE [LARGE SCALE GENOMIC DNA]</scope>
</reference>
<organism evidence="1 2">
    <name type="scientific">Pistacia atlantica</name>
    <dbReference type="NCBI Taxonomy" id="434234"/>
    <lineage>
        <taxon>Eukaryota</taxon>
        <taxon>Viridiplantae</taxon>
        <taxon>Streptophyta</taxon>
        <taxon>Embryophyta</taxon>
        <taxon>Tracheophyta</taxon>
        <taxon>Spermatophyta</taxon>
        <taxon>Magnoliopsida</taxon>
        <taxon>eudicotyledons</taxon>
        <taxon>Gunneridae</taxon>
        <taxon>Pentapetalae</taxon>
        <taxon>rosids</taxon>
        <taxon>malvids</taxon>
        <taxon>Sapindales</taxon>
        <taxon>Anacardiaceae</taxon>
        <taxon>Pistacia</taxon>
    </lineage>
</organism>
<keyword evidence="2" id="KW-1185">Reference proteome</keyword>
<dbReference type="Proteomes" id="UP001164250">
    <property type="component" value="Chromosome 4"/>
</dbReference>
<comment type="caution">
    <text evidence="1">The sequence shown here is derived from an EMBL/GenBank/DDBJ whole genome shotgun (WGS) entry which is preliminary data.</text>
</comment>
<evidence type="ECO:0000313" key="1">
    <source>
        <dbReference type="EMBL" id="KAJ0099952.1"/>
    </source>
</evidence>
<protein>
    <submittedName>
        <fullName evidence="1">Uncharacterized protein</fullName>
    </submittedName>
</protein>
<proteinExistence type="predicted"/>
<sequence>MPLKDVASWTGILSAYVKNKKHYEALDLFYCMMISGQYPNEFTFSSVLRSCSALGEFNYGTRVQSYVIKYGFQSNPFSGSALIDLYSKWGFTNEAYKLFTCMENGDTVSWTTMISSFVKERNWSRALQFYVHMIEAGVHPNEFTYVKILAASCFLGLSYGRLVHGHMIVRGVKMNVVLKTALVDMYSRCQRMEDAIKVSNLTPEYDVLLWTTIISGFTQNLKFREAVAAFHDMEVCGVAPNNFTYSSILGACSSVLSLDLGRQIHSRVIMAGLEDDVSVGNALVDMYLKCSSVIESGLTAFRVISSPNVISWTSLIAGFVEHGFHQEAFQLFEEMQASGVQPNSFTISSILGACSTVESVSQLSKIHGCAIKTEVDDDIVVGNALVDAYAGLGLVDDAWQVISKMSHRDAAAYTSLATRMNQMGHHEAALNIITHMYNDNIKMDGFSLASFIAASASLAGEEIGKQLHCHSMKSGLVCWISVSNSLVDLYGKSGYLSDAHTMMRERALMNPEPSSMEYGNKIHLFIAGHAEDGAAAYSVFQPSKYMKDSYNYNLYAEITFNILFLVTTDMDHGEHCEPWKMISFLHDECFCRAIGSLNSGTRLSKTLWISSQSGLMKFQEALAPVNFWKILELTAQLELFPAFGELGKGKKEGNSEVSCSGFRFVKSVAQMPYK</sequence>
<dbReference type="EMBL" id="CM047900">
    <property type="protein sequence ID" value="KAJ0099952.1"/>
    <property type="molecule type" value="Genomic_DNA"/>
</dbReference>
<name>A0ACC1BM73_9ROSI</name>
<accession>A0ACC1BM73</accession>
<gene>
    <name evidence="1" type="ORF">Patl1_20238</name>
</gene>